<evidence type="ECO:0000256" key="5">
    <source>
        <dbReference type="ARBA" id="ARBA00022741"/>
    </source>
</evidence>
<feature type="binding site" evidence="10">
    <location>
        <position position="258"/>
    </location>
    <ligand>
        <name>Mg(2+)</name>
        <dbReference type="ChEBI" id="CHEBI:18420"/>
    </ligand>
</feature>
<dbReference type="PANTHER" id="PTHR42714:SF2">
    <property type="entry name" value="TRNA MODIFICATION GTPASE GTPBP3, MITOCHONDRIAL"/>
    <property type="match status" value="1"/>
</dbReference>
<evidence type="ECO:0000256" key="8">
    <source>
        <dbReference type="ARBA" id="ARBA00022958"/>
    </source>
</evidence>
<dbReference type="InterPro" id="IPR027368">
    <property type="entry name" value="MnmE_dom2"/>
</dbReference>
<dbReference type="InterPro" id="IPR031168">
    <property type="entry name" value="G_TrmE"/>
</dbReference>
<feature type="binding site" evidence="10">
    <location>
        <position position="254"/>
    </location>
    <ligand>
        <name>K(+)</name>
        <dbReference type="ChEBI" id="CHEBI:29103"/>
    </ligand>
</feature>
<dbReference type="PANTHER" id="PTHR42714">
    <property type="entry name" value="TRNA MODIFICATION GTPASE GTPBP3"/>
    <property type="match status" value="1"/>
</dbReference>
<feature type="binding site" evidence="10">
    <location>
        <begin position="277"/>
        <end position="280"/>
    </location>
    <ligand>
        <name>GTP</name>
        <dbReference type="ChEBI" id="CHEBI:37565"/>
    </ligand>
</feature>
<dbReference type="Gene3D" id="3.40.50.300">
    <property type="entry name" value="P-loop containing nucleotide triphosphate hydrolases"/>
    <property type="match status" value="1"/>
</dbReference>
<comment type="subcellular location">
    <subcellularLocation>
        <location evidence="10">Cytoplasm</location>
    </subcellularLocation>
</comment>
<keyword evidence="7 10" id="KW-0460">Magnesium</keyword>
<feature type="domain" description="TrmE-type G" evidence="12">
    <location>
        <begin position="223"/>
        <end position="390"/>
    </location>
</feature>
<dbReference type="SUPFAM" id="SSF52540">
    <property type="entry name" value="P-loop containing nucleoside triphosphate hydrolases"/>
    <property type="match status" value="1"/>
</dbReference>
<dbReference type="Proteomes" id="UP000256599">
    <property type="component" value="Unassembled WGS sequence"/>
</dbReference>
<dbReference type="NCBIfam" id="TIGR00231">
    <property type="entry name" value="small_GTP"/>
    <property type="match status" value="1"/>
</dbReference>
<keyword evidence="2 10" id="KW-0963">Cytoplasm</keyword>
<comment type="function">
    <text evidence="10">Exhibits a very high intrinsic GTPase hydrolysis rate. Involved in the addition of a carboxymethylaminomethyl (cmnm) group at the wobble position (U34) of certain tRNAs, forming tRNA-cmnm(5)s(2)U34.</text>
</comment>
<comment type="similarity">
    <text evidence="1 10 11">Belongs to the TRAFAC class TrmE-Era-EngA-EngB-Septin-like GTPase superfamily. TrmE GTPase family.</text>
</comment>
<dbReference type="InterPro" id="IPR018948">
    <property type="entry name" value="GTP-bd_TrmE_N"/>
</dbReference>
<dbReference type="GO" id="GO:0005829">
    <property type="term" value="C:cytosol"/>
    <property type="evidence" value="ECO:0007669"/>
    <property type="project" value="TreeGrafter"/>
</dbReference>
<evidence type="ECO:0000256" key="9">
    <source>
        <dbReference type="ARBA" id="ARBA00023134"/>
    </source>
</evidence>
<comment type="caution">
    <text evidence="10">Lacks conserved residue(s) required for the propagation of feature annotation.</text>
</comment>
<keyword evidence="14" id="KW-1185">Reference proteome</keyword>
<feature type="binding site" evidence="10">
    <location>
        <position position="237"/>
    </location>
    <ligand>
        <name>Mg(2+)</name>
        <dbReference type="ChEBI" id="CHEBI:18420"/>
    </ligand>
</feature>
<dbReference type="EC" id="3.6.-.-" evidence="10"/>
<keyword evidence="3 10" id="KW-0819">tRNA processing</keyword>
<feature type="binding site" evidence="10">
    <location>
        <position position="31"/>
    </location>
    <ligand>
        <name>(6S)-5-formyl-5,6,7,8-tetrahydrofolate</name>
        <dbReference type="ChEBI" id="CHEBI:57457"/>
    </ligand>
</feature>
<keyword evidence="5 10" id="KW-0547">Nucleotide-binding</keyword>
<dbReference type="RefSeq" id="WP_104699988.1">
    <property type="nucleotide sequence ID" value="NZ_FZPP01000018.1"/>
</dbReference>
<dbReference type="HAMAP" id="MF_00379">
    <property type="entry name" value="GTPase_MnmE"/>
    <property type="match status" value="1"/>
</dbReference>
<dbReference type="Pfam" id="PF01926">
    <property type="entry name" value="MMR_HSR1"/>
    <property type="match status" value="1"/>
</dbReference>
<feature type="binding site" evidence="10">
    <location>
        <position position="128"/>
    </location>
    <ligand>
        <name>(6S)-5-formyl-5,6,7,8-tetrahydrofolate</name>
        <dbReference type="ChEBI" id="CHEBI:57457"/>
    </ligand>
</feature>
<dbReference type="GO" id="GO:0005525">
    <property type="term" value="F:GTP binding"/>
    <property type="evidence" value="ECO:0007669"/>
    <property type="project" value="UniProtKB-UniRule"/>
</dbReference>
<evidence type="ECO:0000256" key="2">
    <source>
        <dbReference type="ARBA" id="ARBA00022490"/>
    </source>
</evidence>
<dbReference type="PROSITE" id="PS51709">
    <property type="entry name" value="G_TRME"/>
    <property type="match status" value="1"/>
</dbReference>
<keyword evidence="9 10" id="KW-0342">GTP-binding</keyword>
<name>A0A3D8I1B1_9HELI</name>
<keyword evidence="4 10" id="KW-0479">Metal-binding</keyword>
<evidence type="ECO:0000313" key="13">
    <source>
        <dbReference type="EMBL" id="RDU58912.1"/>
    </source>
</evidence>
<dbReference type="InterPro" id="IPR027266">
    <property type="entry name" value="TrmE/GcvT-like"/>
</dbReference>
<feature type="binding site" evidence="10">
    <location>
        <position position="233"/>
    </location>
    <ligand>
        <name>K(+)</name>
        <dbReference type="ChEBI" id="CHEBI:29103"/>
    </ligand>
</feature>
<evidence type="ECO:0000256" key="1">
    <source>
        <dbReference type="ARBA" id="ARBA00011043"/>
    </source>
</evidence>
<dbReference type="AlphaFoldDB" id="A0A3D8I1B1"/>
<dbReference type="OrthoDB" id="9805918at2"/>
<feature type="binding site" evidence="10">
    <location>
        <position position="257"/>
    </location>
    <ligand>
        <name>K(+)</name>
        <dbReference type="ChEBI" id="CHEBI:29103"/>
    </ligand>
</feature>
<dbReference type="GO" id="GO:0030488">
    <property type="term" value="P:tRNA methylation"/>
    <property type="evidence" value="ECO:0007669"/>
    <property type="project" value="TreeGrafter"/>
</dbReference>
<dbReference type="EMBL" id="NXLR01000026">
    <property type="protein sequence ID" value="RDU58912.1"/>
    <property type="molecule type" value="Genomic_DNA"/>
</dbReference>
<feature type="binding site" evidence="10">
    <location>
        <begin position="233"/>
        <end position="238"/>
    </location>
    <ligand>
        <name>GTP</name>
        <dbReference type="ChEBI" id="CHEBI:37565"/>
    </ligand>
</feature>
<evidence type="ECO:0000256" key="7">
    <source>
        <dbReference type="ARBA" id="ARBA00022842"/>
    </source>
</evidence>
<dbReference type="SUPFAM" id="SSF103025">
    <property type="entry name" value="Folate-binding domain"/>
    <property type="match status" value="1"/>
</dbReference>
<organism evidence="13 14">
    <name type="scientific">Helicobacter marmotae</name>
    <dbReference type="NCBI Taxonomy" id="152490"/>
    <lineage>
        <taxon>Bacteria</taxon>
        <taxon>Pseudomonadati</taxon>
        <taxon>Campylobacterota</taxon>
        <taxon>Epsilonproteobacteria</taxon>
        <taxon>Campylobacterales</taxon>
        <taxon>Helicobacteraceae</taxon>
        <taxon>Helicobacter</taxon>
    </lineage>
</organism>
<gene>
    <name evidence="10" type="primary">mnmE</name>
    <name evidence="10" type="synonym">trmE</name>
    <name evidence="13" type="ORF">CQA63_08775</name>
</gene>
<proteinExistence type="inferred from homology"/>
<dbReference type="InterPro" id="IPR027417">
    <property type="entry name" value="P-loop_NTPase"/>
</dbReference>
<feature type="binding site" evidence="10">
    <location>
        <position position="89"/>
    </location>
    <ligand>
        <name>(6S)-5-formyl-5,6,7,8-tetrahydrofolate</name>
        <dbReference type="ChEBI" id="CHEBI:57457"/>
    </ligand>
</feature>
<comment type="subunit">
    <text evidence="10">Homodimer. Heterotetramer of two MnmE and two MnmG subunits.</text>
</comment>
<reference evidence="13 14" key="1">
    <citation type="submission" date="2018-04" db="EMBL/GenBank/DDBJ databases">
        <title>Novel Campyloabacter and Helicobacter Species and Strains.</title>
        <authorList>
            <person name="Mannion A.J."/>
            <person name="Shen Z."/>
            <person name="Fox J.G."/>
        </authorList>
    </citation>
    <scope>NUCLEOTIDE SEQUENCE [LARGE SCALE GENOMIC DNA]</scope>
    <source>
        <strain evidence="13 14">MIT 98-6070</strain>
    </source>
</reference>
<evidence type="ECO:0000256" key="10">
    <source>
        <dbReference type="HAMAP-Rule" id="MF_00379"/>
    </source>
</evidence>
<protein>
    <recommendedName>
        <fullName evidence="10">tRNA modification GTPase MnmE</fullName>
        <ecNumber evidence="10">3.6.-.-</ecNumber>
    </recommendedName>
</protein>
<evidence type="ECO:0000256" key="4">
    <source>
        <dbReference type="ARBA" id="ARBA00022723"/>
    </source>
</evidence>
<comment type="cofactor">
    <cofactor evidence="10">
        <name>K(+)</name>
        <dbReference type="ChEBI" id="CHEBI:29103"/>
    </cofactor>
    <text evidence="10">Binds 1 potassium ion per subunit.</text>
</comment>
<dbReference type="NCBIfam" id="TIGR00450">
    <property type="entry name" value="mnmE_trmE_thdF"/>
    <property type="match status" value="1"/>
</dbReference>
<dbReference type="GO" id="GO:0046872">
    <property type="term" value="F:metal ion binding"/>
    <property type="evidence" value="ECO:0007669"/>
    <property type="project" value="UniProtKB-KW"/>
</dbReference>
<feature type="binding site" evidence="10">
    <location>
        <position position="252"/>
    </location>
    <ligand>
        <name>K(+)</name>
        <dbReference type="ChEBI" id="CHEBI:29103"/>
    </ligand>
</feature>
<dbReference type="GO" id="GO:0003924">
    <property type="term" value="F:GTPase activity"/>
    <property type="evidence" value="ECO:0007669"/>
    <property type="project" value="UniProtKB-UniRule"/>
</dbReference>
<dbReference type="InterPro" id="IPR005225">
    <property type="entry name" value="Small_GTP-bd"/>
</dbReference>
<evidence type="ECO:0000313" key="14">
    <source>
        <dbReference type="Proteomes" id="UP000256599"/>
    </source>
</evidence>
<dbReference type="Gene3D" id="3.30.1360.120">
    <property type="entry name" value="Probable tRNA modification gtpase trme, domain 1"/>
    <property type="match status" value="1"/>
</dbReference>
<feature type="binding site" evidence="10">
    <location>
        <position position="466"/>
    </location>
    <ligand>
        <name>(6S)-5-formyl-5,6,7,8-tetrahydrofolate</name>
        <dbReference type="ChEBI" id="CHEBI:57457"/>
    </ligand>
</feature>
<evidence type="ECO:0000256" key="11">
    <source>
        <dbReference type="RuleBase" id="RU003313"/>
    </source>
</evidence>
<evidence type="ECO:0000256" key="6">
    <source>
        <dbReference type="ARBA" id="ARBA00022801"/>
    </source>
</evidence>
<dbReference type="InterPro" id="IPR025867">
    <property type="entry name" value="MnmE_helical"/>
</dbReference>
<dbReference type="Gene3D" id="1.20.120.430">
    <property type="entry name" value="tRNA modification GTPase MnmE domain 2"/>
    <property type="match status" value="1"/>
</dbReference>
<dbReference type="FunFam" id="3.40.50.300:FF:001376">
    <property type="entry name" value="tRNA modification GTPase MnmE"/>
    <property type="match status" value="1"/>
</dbReference>
<dbReference type="InterPro" id="IPR006073">
    <property type="entry name" value="GTP-bd"/>
</dbReference>
<evidence type="ECO:0000256" key="3">
    <source>
        <dbReference type="ARBA" id="ARBA00022694"/>
    </source>
</evidence>
<keyword evidence="6 10" id="KW-0378">Hydrolase</keyword>
<comment type="caution">
    <text evidence="13">The sequence shown here is derived from an EMBL/GenBank/DDBJ whole genome shotgun (WGS) entry which is preliminary data.</text>
</comment>
<dbReference type="Pfam" id="PF10396">
    <property type="entry name" value="TrmE_N"/>
    <property type="match status" value="1"/>
</dbReference>
<dbReference type="Pfam" id="PF12631">
    <property type="entry name" value="MnmE_helical"/>
    <property type="match status" value="1"/>
</dbReference>
<accession>A0A3D8I1B1</accession>
<evidence type="ECO:0000259" key="12">
    <source>
        <dbReference type="PROSITE" id="PS51709"/>
    </source>
</evidence>
<keyword evidence="8 10" id="KW-0630">Potassium</keyword>
<dbReference type="InterPro" id="IPR004520">
    <property type="entry name" value="GTPase_MnmE"/>
</dbReference>
<feature type="binding site" evidence="10">
    <location>
        <begin position="340"/>
        <end position="343"/>
    </location>
    <ligand>
        <name>GTP</name>
        <dbReference type="ChEBI" id="CHEBI:37565"/>
    </ligand>
</feature>
<sequence length="466" mass="51641">MRNISSSTILDDSTIVAIATPLGVGAISIVRLSGREAYGIALKLTHRENLKARYAHLCSIYDKDNTPIDEAIILYFPAPHSYTTQDVCEVQCHGGVIGAKAIMQLCLCYGARIAQAGEFAKRAFLGGRMDLAQIQAVSGLIHSQSLEANKILMRQLKGEVSVFIGQMREAMIELLAFSEVNIDYSEEVEEDYKEAMSTRLEQLRGKLQEVYEISLARSDFINGYTLSIIGKPNVGKSSLLNAFLMYERAIVSDIEGTTRDTIEESLHINGALVRIVDTAGIRQSDDEIERIGINKTKEALERSNIILALFDASSPLDSKDKEVLEMLKGYSEKHILFIANKADLPPMYDEQVLKHHLCSYPKAILPYVLKLSVQTQGVQKIIESLKALLSSQAGNGQIILSSAHALSCLKNALDSLSQAHLVLHNGELELFSYCIRDAIESLNDITHPYEDRELLDRLFSTFCLGK</sequence>
<feature type="binding site" evidence="10">
    <location>
        <begin position="252"/>
        <end position="258"/>
    </location>
    <ligand>
        <name>GTP</name>
        <dbReference type="ChEBI" id="CHEBI:37565"/>
    </ligand>
</feature>
<dbReference type="CDD" id="cd04164">
    <property type="entry name" value="trmE"/>
    <property type="match status" value="1"/>
</dbReference>
<dbReference type="CDD" id="cd14858">
    <property type="entry name" value="TrmE_N"/>
    <property type="match status" value="1"/>
</dbReference>
<dbReference type="GO" id="GO:0002098">
    <property type="term" value="P:tRNA wobble uridine modification"/>
    <property type="evidence" value="ECO:0007669"/>
    <property type="project" value="TreeGrafter"/>
</dbReference>